<evidence type="ECO:0000313" key="2">
    <source>
        <dbReference type="EMBL" id="QEE30835.1"/>
    </source>
</evidence>
<organism evidence="2 3">
    <name type="scientific">Terriglobus albidus</name>
    <dbReference type="NCBI Taxonomy" id="1592106"/>
    <lineage>
        <taxon>Bacteria</taxon>
        <taxon>Pseudomonadati</taxon>
        <taxon>Acidobacteriota</taxon>
        <taxon>Terriglobia</taxon>
        <taxon>Terriglobales</taxon>
        <taxon>Acidobacteriaceae</taxon>
        <taxon>Terriglobus</taxon>
    </lineage>
</organism>
<gene>
    <name evidence="2" type="ORF">FTW19_24255</name>
</gene>
<keyword evidence="1" id="KW-1133">Transmembrane helix</keyword>
<name>A0A5B9EIE9_9BACT</name>
<evidence type="ECO:0000313" key="3">
    <source>
        <dbReference type="Proteomes" id="UP000321820"/>
    </source>
</evidence>
<protein>
    <submittedName>
        <fullName evidence="2">Uncharacterized protein</fullName>
    </submittedName>
</protein>
<dbReference type="Proteomes" id="UP000321820">
    <property type="component" value="Chromosome"/>
</dbReference>
<dbReference type="AlphaFoldDB" id="A0A5B9EIE9"/>
<dbReference type="EMBL" id="CP042806">
    <property type="protein sequence ID" value="QEE30835.1"/>
    <property type="molecule type" value="Genomic_DNA"/>
</dbReference>
<reference evidence="2 3" key="1">
    <citation type="submission" date="2019-08" db="EMBL/GenBank/DDBJ databases">
        <title>Complete genome sequence of Terriglobus albidus strain ORNL.</title>
        <authorList>
            <person name="Podar M."/>
        </authorList>
    </citation>
    <scope>NUCLEOTIDE SEQUENCE [LARGE SCALE GENOMIC DNA]</scope>
    <source>
        <strain evidence="2 3">ORNL</strain>
    </source>
</reference>
<keyword evidence="1" id="KW-0472">Membrane</keyword>
<dbReference type="RefSeq" id="WP_147650131.1">
    <property type="nucleotide sequence ID" value="NZ_CP042806.1"/>
</dbReference>
<sequence length="95" mass="10323">MTRTAVVVQYIQTAVVLGVLAEFIDGATRHLRPPCPSCLTPHGWPFHYYFDPGPAGPGGWIWTGLAVDLLLLLGLSAVIVRLRQRRALTASPSSK</sequence>
<proteinExistence type="predicted"/>
<evidence type="ECO:0000256" key="1">
    <source>
        <dbReference type="SAM" id="Phobius"/>
    </source>
</evidence>
<keyword evidence="1" id="KW-0812">Transmembrane</keyword>
<accession>A0A5B9EIE9</accession>
<feature type="transmembrane region" description="Helical" evidence="1">
    <location>
        <begin position="59"/>
        <end position="80"/>
    </location>
</feature>
<keyword evidence="3" id="KW-1185">Reference proteome</keyword>
<dbReference type="KEGG" id="talb:FTW19_24255"/>